<feature type="transmembrane region" description="Helical" evidence="6">
    <location>
        <begin position="753"/>
        <end position="772"/>
    </location>
</feature>
<evidence type="ECO:0000256" key="6">
    <source>
        <dbReference type="SAM" id="Phobius"/>
    </source>
</evidence>
<evidence type="ECO:0000259" key="7">
    <source>
        <dbReference type="Pfam" id="PF02687"/>
    </source>
</evidence>
<evidence type="ECO:0000259" key="8">
    <source>
        <dbReference type="Pfam" id="PF12704"/>
    </source>
</evidence>
<dbReference type="OrthoDB" id="1451596at2"/>
<dbReference type="Pfam" id="PF12704">
    <property type="entry name" value="MacB_PCD"/>
    <property type="match status" value="1"/>
</dbReference>
<dbReference type="AlphaFoldDB" id="A0A4U1CBT5"/>
<dbReference type="GO" id="GO:0005886">
    <property type="term" value="C:plasma membrane"/>
    <property type="evidence" value="ECO:0007669"/>
    <property type="project" value="UniProtKB-SubCell"/>
</dbReference>
<keyword evidence="10" id="KW-1185">Reference proteome</keyword>
<name>A0A4U1CBT5_9SPHI</name>
<dbReference type="Proteomes" id="UP000307244">
    <property type="component" value="Unassembled WGS sequence"/>
</dbReference>
<dbReference type="PANTHER" id="PTHR30572">
    <property type="entry name" value="MEMBRANE COMPONENT OF TRANSPORTER-RELATED"/>
    <property type="match status" value="1"/>
</dbReference>
<evidence type="ECO:0000313" key="10">
    <source>
        <dbReference type="Proteomes" id="UP000307244"/>
    </source>
</evidence>
<feature type="transmembrane region" description="Helical" evidence="6">
    <location>
        <begin position="722"/>
        <end position="741"/>
    </location>
</feature>
<dbReference type="PANTHER" id="PTHR30572:SF18">
    <property type="entry name" value="ABC-TYPE MACROLIDE FAMILY EXPORT SYSTEM PERMEASE COMPONENT 2"/>
    <property type="match status" value="1"/>
</dbReference>
<evidence type="ECO:0000256" key="3">
    <source>
        <dbReference type="ARBA" id="ARBA00022692"/>
    </source>
</evidence>
<evidence type="ECO:0000256" key="1">
    <source>
        <dbReference type="ARBA" id="ARBA00004651"/>
    </source>
</evidence>
<dbReference type="EMBL" id="SWBQ01000005">
    <property type="protein sequence ID" value="TKC04189.1"/>
    <property type="molecule type" value="Genomic_DNA"/>
</dbReference>
<evidence type="ECO:0000256" key="2">
    <source>
        <dbReference type="ARBA" id="ARBA00022475"/>
    </source>
</evidence>
<keyword evidence="3 6" id="KW-0812">Transmembrane</keyword>
<dbReference type="PROSITE" id="PS51257">
    <property type="entry name" value="PROKAR_LIPOPROTEIN"/>
    <property type="match status" value="1"/>
</dbReference>
<protein>
    <submittedName>
        <fullName evidence="9">FtsX-like permease family protein</fullName>
    </submittedName>
</protein>
<feature type="transmembrane region" description="Helical" evidence="6">
    <location>
        <begin position="376"/>
        <end position="398"/>
    </location>
</feature>
<keyword evidence="5 6" id="KW-0472">Membrane</keyword>
<feature type="domain" description="ABC3 transporter permease C-terminal" evidence="7">
    <location>
        <begin position="670"/>
        <end position="782"/>
    </location>
</feature>
<dbReference type="InterPro" id="IPR003838">
    <property type="entry name" value="ABC3_permease_C"/>
</dbReference>
<dbReference type="GO" id="GO:0022857">
    <property type="term" value="F:transmembrane transporter activity"/>
    <property type="evidence" value="ECO:0007669"/>
    <property type="project" value="TreeGrafter"/>
</dbReference>
<comment type="caution">
    <text evidence="9">The sequence shown here is derived from an EMBL/GenBank/DDBJ whole genome shotgun (WGS) entry which is preliminary data.</text>
</comment>
<sequence>MFKHHLLLIYRNFKRYKGSFFINLIGLSAGLSCALLIYLWVNDEMQMDGFHSKRLYQVMENEHITEGVNTVDGTPGILGEAMVKEMPEVEMAVTASPTYWLAKSKISTEGKPAINASGKFASPDFFKMFSFPLLNGDPRQVLNGKNSIVISEELAMKLFGTTDAIGKAVKWSNPDIKSENHVLVSGVFKNIPVNSSDQFDFLSSIDVLFNVTTSFKKWGNNGPNTFVVLKNGTDVQRFNKKINGFLKTKGQTTHTLFVRPFADGYLYSRFENGMVAGGRADYVKLFSLIAIFILAIACINFMNLSTAKASRRLKEVGVKKVMGAQRSSLMFQYMAESLMLTFIALFISLLVVELLLPQFNTIVGKQLSLNFSWKLVLSLLGIGIFTGLISGSYPALYLSGLKPSAALKGKLSMTAGALWTRQGLVVFQFTLSVVLIVAVVVIYEQIEYIQTKNQGYQKDNVLYFEAEGKFKNNVDFALKGIRQIPGVLNASSIDRELLGDLNYTFGDFSWEGRDPKEVIKFQRANVNTGLIETLGIEMAAGRSFSDQFGSDTSKIIINESGIKVMRLKDPVGKIFNLWGKDLQIIGVIKDFHFESMHEPVKPMFFRYIPEGTNRIMVKVQSSEMKAVISELKKFNTAYNPGFNFDFKFLDHDFQALYVAENKVAVLSRYFAVLAILISCLGLFGLATFTAERRLKEIGIRKVLGANQFSVVYTLSKDFAKPVIAAILIALPLSYILTKYWLDSFAYRIDLQLWYFAAAGFLALIISLLTVSVQAIKAANINPVQCLKAE</sequence>
<evidence type="ECO:0000313" key="9">
    <source>
        <dbReference type="EMBL" id="TKC04189.1"/>
    </source>
</evidence>
<feature type="transmembrane region" description="Helical" evidence="6">
    <location>
        <begin position="669"/>
        <end position="690"/>
    </location>
</feature>
<comment type="subcellular location">
    <subcellularLocation>
        <location evidence="1">Cell membrane</location>
        <topology evidence="1">Multi-pass membrane protein</topology>
    </subcellularLocation>
</comment>
<evidence type="ECO:0000256" key="5">
    <source>
        <dbReference type="ARBA" id="ARBA00023136"/>
    </source>
</evidence>
<dbReference type="Pfam" id="PF02687">
    <property type="entry name" value="FtsX"/>
    <property type="match status" value="2"/>
</dbReference>
<keyword evidence="4 6" id="KW-1133">Transmembrane helix</keyword>
<proteinExistence type="predicted"/>
<dbReference type="InterPro" id="IPR050250">
    <property type="entry name" value="Macrolide_Exporter_MacB"/>
</dbReference>
<organism evidence="9 10">
    <name type="scientific">Pedobacter frigoris</name>
    <dbReference type="NCBI Taxonomy" id="2571272"/>
    <lineage>
        <taxon>Bacteria</taxon>
        <taxon>Pseudomonadati</taxon>
        <taxon>Bacteroidota</taxon>
        <taxon>Sphingobacteriia</taxon>
        <taxon>Sphingobacteriales</taxon>
        <taxon>Sphingobacteriaceae</taxon>
        <taxon>Pedobacter</taxon>
    </lineage>
</organism>
<reference evidence="9 10" key="1">
    <citation type="submission" date="2019-04" db="EMBL/GenBank/DDBJ databases">
        <title>Pedobacter sp. RP-3-15 sp. nov., isolated from Arctic soil.</title>
        <authorList>
            <person name="Dahal R.H."/>
            <person name="Kim D.-U."/>
        </authorList>
    </citation>
    <scope>NUCLEOTIDE SEQUENCE [LARGE SCALE GENOMIC DNA]</scope>
    <source>
        <strain evidence="9 10">RP-3-15</strain>
    </source>
</reference>
<feature type="transmembrane region" description="Helical" evidence="6">
    <location>
        <begin position="20"/>
        <end position="41"/>
    </location>
</feature>
<accession>A0A4U1CBT5</accession>
<dbReference type="InterPro" id="IPR025857">
    <property type="entry name" value="MacB_PCD"/>
</dbReference>
<feature type="transmembrane region" description="Helical" evidence="6">
    <location>
        <begin position="419"/>
        <end position="443"/>
    </location>
</feature>
<evidence type="ECO:0000256" key="4">
    <source>
        <dbReference type="ARBA" id="ARBA00022989"/>
    </source>
</evidence>
<feature type="domain" description="ABC3 transporter permease C-terminal" evidence="7">
    <location>
        <begin position="288"/>
        <end position="402"/>
    </location>
</feature>
<gene>
    <name evidence="9" type="ORF">FA047_16430</name>
</gene>
<dbReference type="RefSeq" id="WP_136837181.1">
    <property type="nucleotide sequence ID" value="NZ_SWBQ01000005.1"/>
</dbReference>
<keyword evidence="2" id="KW-1003">Cell membrane</keyword>
<feature type="domain" description="MacB-like periplasmic core" evidence="8">
    <location>
        <begin position="21"/>
        <end position="243"/>
    </location>
</feature>
<feature type="transmembrane region" description="Helical" evidence="6">
    <location>
        <begin position="285"/>
        <end position="304"/>
    </location>
</feature>
<feature type="transmembrane region" description="Helical" evidence="6">
    <location>
        <begin position="338"/>
        <end position="356"/>
    </location>
</feature>